<sequence>MLYELEINIFLSGNKLIGKSEEVINIFLKGGKRIDVEGPFGKEQNVSAWEINEIEKVLL</sequence>
<comment type="caution">
    <text evidence="1">The sequence shown here is derived from an EMBL/GenBank/DDBJ whole genome shotgun (WGS) entry which is preliminary data.</text>
</comment>
<proteinExistence type="predicted"/>
<dbReference type="AlphaFoldDB" id="X1C0W4"/>
<organism evidence="1">
    <name type="scientific">marine sediment metagenome</name>
    <dbReference type="NCBI Taxonomy" id="412755"/>
    <lineage>
        <taxon>unclassified sequences</taxon>
        <taxon>metagenomes</taxon>
        <taxon>ecological metagenomes</taxon>
    </lineage>
</organism>
<reference evidence="1" key="1">
    <citation type="journal article" date="2014" name="Front. Microbiol.">
        <title>High frequency of phylogenetically diverse reductive dehalogenase-homologous genes in deep subseafloor sedimentary metagenomes.</title>
        <authorList>
            <person name="Kawai M."/>
            <person name="Futagami T."/>
            <person name="Toyoda A."/>
            <person name="Takaki Y."/>
            <person name="Nishi S."/>
            <person name="Hori S."/>
            <person name="Arai W."/>
            <person name="Tsubouchi T."/>
            <person name="Morono Y."/>
            <person name="Uchiyama I."/>
            <person name="Ito T."/>
            <person name="Fujiyama A."/>
            <person name="Inagaki F."/>
            <person name="Takami H."/>
        </authorList>
    </citation>
    <scope>NUCLEOTIDE SEQUENCE</scope>
    <source>
        <strain evidence="1">Expedition CK06-06</strain>
    </source>
</reference>
<evidence type="ECO:0000313" key="1">
    <source>
        <dbReference type="EMBL" id="GAG86962.1"/>
    </source>
</evidence>
<dbReference type="EMBL" id="BART01012917">
    <property type="protein sequence ID" value="GAG86962.1"/>
    <property type="molecule type" value="Genomic_DNA"/>
</dbReference>
<protein>
    <submittedName>
        <fullName evidence="1">Uncharacterized protein</fullName>
    </submittedName>
</protein>
<name>X1C0W4_9ZZZZ</name>
<gene>
    <name evidence="1" type="ORF">S01H4_26696</name>
</gene>
<accession>X1C0W4</accession>